<dbReference type="KEGG" id="sen:SACE_3616"/>
<dbReference type="STRING" id="405948.SACE_3616"/>
<keyword evidence="2" id="KW-1185">Reference proteome</keyword>
<reference evidence="1 2" key="1">
    <citation type="journal article" date="2007" name="Nat. Biotechnol.">
        <title>Complete genome sequence of the erythromycin-producing bacterium Saccharopolyspora erythraea NRRL23338.</title>
        <authorList>
            <person name="Oliynyk M."/>
            <person name="Samborskyy M."/>
            <person name="Lester J.B."/>
            <person name="Mironenko T."/>
            <person name="Scott N."/>
            <person name="Dickens S."/>
            <person name="Haydock S.F."/>
            <person name="Leadlay P.F."/>
        </authorList>
    </citation>
    <scope>NUCLEOTIDE SEQUENCE [LARGE SCALE GENOMIC DNA]</scope>
    <source>
        <strain evidence="2">ATCC 11635 / DSM 40517 / JCM 4748 / NBRC 13426 / NCIMB 8594 / NRRL 2338</strain>
    </source>
</reference>
<evidence type="ECO:0000313" key="2">
    <source>
        <dbReference type="Proteomes" id="UP000006728"/>
    </source>
</evidence>
<evidence type="ECO:0000313" key="1">
    <source>
        <dbReference type="EMBL" id="CAM02890.1"/>
    </source>
</evidence>
<sequence length="50" mass="5709">MVAGVNAARHDACRRLLARGYRMWLEGVIMQKPNVPGYCRSDAYVIDDLR</sequence>
<gene>
    <name evidence="1" type="ordered locus">SACE_3616</name>
</gene>
<accession>A4FFR5</accession>
<organism evidence="1 2">
    <name type="scientific">Saccharopolyspora erythraea (strain ATCC 11635 / DSM 40517 / JCM 4748 / NBRC 13426 / NCIMB 8594 / NRRL 2338)</name>
    <dbReference type="NCBI Taxonomy" id="405948"/>
    <lineage>
        <taxon>Bacteria</taxon>
        <taxon>Bacillati</taxon>
        <taxon>Actinomycetota</taxon>
        <taxon>Actinomycetes</taxon>
        <taxon>Pseudonocardiales</taxon>
        <taxon>Pseudonocardiaceae</taxon>
        <taxon>Saccharopolyspora</taxon>
    </lineage>
</organism>
<dbReference type="Proteomes" id="UP000006728">
    <property type="component" value="Chromosome"/>
</dbReference>
<proteinExistence type="predicted"/>
<dbReference type="HOGENOM" id="CLU_3122368_0_0_11"/>
<dbReference type="AlphaFoldDB" id="A4FFR5"/>
<name>A4FFR5_SACEN</name>
<protein>
    <submittedName>
        <fullName evidence="1">Uncharacterized protein</fullName>
    </submittedName>
</protein>
<dbReference type="EMBL" id="AM420293">
    <property type="protein sequence ID" value="CAM02890.1"/>
    <property type="molecule type" value="Genomic_DNA"/>
</dbReference>